<accession>A0ABN7NZJ6</accession>
<organism evidence="1 2">
    <name type="scientific">Timema podura</name>
    <name type="common">Walking stick</name>
    <dbReference type="NCBI Taxonomy" id="61482"/>
    <lineage>
        <taxon>Eukaryota</taxon>
        <taxon>Metazoa</taxon>
        <taxon>Ecdysozoa</taxon>
        <taxon>Arthropoda</taxon>
        <taxon>Hexapoda</taxon>
        <taxon>Insecta</taxon>
        <taxon>Pterygota</taxon>
        <taxon>Neoptera</taxon>
        <taxon>Polyneoptera</taxon>
        <taxon>Phasmatodea</taxon>
        <taxon>Timematodea</taxon>
        <taxon>Timematoidea</taxon>
        <taxon>Timematidae</taxon>
        <taxon>Timema</taxon>
    </lineage>
</organism>
<gene>
    <name evidence="1" type="ORF">TPAB3V08_LOCUS7220</name>
</gene>
<dbReference type="EMBL" id="CAJPIN010011869">
    <property type="protein sequence ID" value="CAG2060262.1"/>
    <property type="molecule type" value="Genomic_DNA"/>
</dbReference>
<dbReference type="Pfam" id="PF11894">
    <property type="entry name" value="Nup192"/>
    <property type="match status" value="1"/>
</dbReference>
<comment type="caution">
    <text evidence="1">The sequence shown here is derived from an EMBL/GenBank/DDBJ whole genome shotgun (WGS) entry which is preliminary data.</text>
</comment>
<dbReference type="InterPro" id="IPR021827">
    <property type="entry name" value="Nup186/Nup192/Nup205"/>
</dbReference>
<protein>
    <submittedName>
        <fullName evidence="1">Uncharacterized protein</fullName>
    </submittedName>
</protein>
<evidence type="ECO:0000313" key="1">
    <source>
        <dbReference type="EMBL" id="CAG2060262.1"/>
    </source>
</evidence>
<sequence length="342" mass="38702">MGVAYGRHEAPTAFLSSLGLLLWHCAFIRLYIICESGDQPFHSHHSRSEQKEALLLTLLSFANISELPVPIPQWEFFSQSQIEQVLSKCERSVSTGLKLVDVKQLHHILMDELFAVQSTATAVQRQLFLQETEKILTYALKYNNHRSYTTSTVEYMDAWRQVMEVLCAVTPPDIFPVDPRMILLLEIIHVLLKKVVTVDNVAAELAVKCSGMVMIMMVNLRHSLVLKTKQEKMHKDVPEHQLEIDSRKKCDLKSENNMSTLRIILSNIIKWILSSSGLLDKPQAGPNDNTSLNCLDSSRHHISLTKINSDQRVPTMEILVSAGECLLQFLCLDCIGGHNICK</sequence>
<name>A0ABN7NZJ6_TIMPD</name>
<proteinExistence type="predicted"/>
<dbReference type="Proteomes" id="UP001153148">
    <property type="component" value="Unassembled WGS sequence"/>
</dbReference>
<keyword evidence="2" id="KW-1185">Reference proteome</keyword>
<feature type="non-terminal residue" evidence="1">
    <location>
        <position position="342"/>
    </location>
</feature>
<reference evidence="1" key="1">
    <citation type="submission" date="2021-03" db="EMBL/GenBank/DDBJ databases">
        <authorList>
            <person name="Tran Van P."/>
        </authorList>
    </citation>
    <scope>NUCLEOTIDE SEQUENCE</scope>
</reference>
<evidence type="ECO:0000313" key="2">
    <source>
        <dbReference type="Proteomes" id="UP001153148"/>
    </source>
</evidence>